<organism evidence="4 5">
    <name type="scientific">Argiope bruennichi</name>
    <name type="common">Wasp spider</name>
    <name type="synonym">Aranea bruennichi</name>
    <dbReference type="NCBI Taxonomy" id="94029"/>
    <lineage>
        <taxon>Eukaryota</taxon>
        <taxon>Metazoa</taxon>
        <taxon>Ecdysozoa</taxon>
        <taxon>Arthropoda</taxon>
        <taxon>Chelicerata</taxon>
        <taxon>Arachnida</taxon>
        <taxon>Araneae</taxon>
        <taxon>Araneomorphae</taxon>
        <taxon>Entelegynae</taxon>
        <taxon>Araneoidea</taxon>
        <taxon>Araneidae</taxon>
        <taxon>Argiope</taxon>
    </lineage>
</organism>
<comment type="similarity">
    <text evidence="1">Belongs to the RRP15 family.</text>
</comment>
<name>A0A8T0EDL6_ARGBR</name>
<feature type="region of interest" description="Disordered" evidence="3">
    <location>
        <begin position="1"/>
        <end position="81"/>
    </location>
</feature>
<dbReference type="GO" id="GO:0030687">
    <property type="term" value="C:preribosome, large subunit precursor"/>
    <property type="evidence" value="ECO:0007669"/>
    <property type="project" value="TreeGrafter"/>
</dbReference>
<dbReference type="Pfam" id="PF07890">
    <property type="entry name" value="Rrp15p"/>
    <property type="match status" value="1"/>
</dbReference>
<feature type="compositionally biased region" description="Acidic residues" evidence="3">
    <location>
        <begin position="26"/>
        <end position="54"/>
    </location>
</feature>
<proteinExistence type="inferred from homology"/>
<evidence type="ECO:0000256" key="1">
    <source>
        <dbReference type="ARBA" id="ARBA00007462"/>
    </source>
</evidence>
<evidence type="ECO:0000256" key="2">
    <source>
        <dbReference type="ARBA" id="ARBA00017475"/>
    </source>
</evidence>
<dbReference type="GO" id="GO:0000460">
    <property type="term" value="P:maturation of 5.8S rRNA"/>
    <property type="evidence" value="ECO:0007669"/>
    <property type="project" value="TreeGrafter"/>
</dbReference>
<protein>
    <recommendedName>
        <fullName evidence="2">RRP15-like protein</fullName>
    </recommendedName>
</protein>
<dbReference type="GO" id="GO:0000470">
    <property type="term" value="P:maturation of LSU-rRNA"/>
    <property type="evidence" value="ECO:0007669"/>
    <property type="project" value="TreeGrafter"/>
</dbReference>
<dbReference type="EMBL" id="JABXBU010002228">
    <property type="protein sequence ID" value="KAF8770817.1"/>
    <property type="molecule type" value="Genomic_DNA"/>
</dbReference>
<evidence type="ECO:0000313" key="4">
    <source>
        <dbReference type="EMBL" id="KAF8770817.1"/>
    </source>
</evidence>
<feature type="compositionally biased region" description="Acidic residues" evidence="3">
    <location>
        <begin position="62"/>
        <end position="77"/>
    </location>
</feature>
<evidence type="ECO:0000313" key="5">
    <source>
        <dbReference type="Proteomes" id="UP000807504"/>
    </source>
</evidence>
<accession>A0A8T0EDL6</accession>
<dbReference type="PANTHER" id="PTHR13245">
    <property type="entry name" value="RRP15-LIKE PROTEIN"/>
    <property type="match status" value="1"/>
</dbReference>
<dbReference type="PANTHER" id="PTHR13245:SF14">
    <property type="entry name" value="RRP15-LIKE PROTEIN"/>
    <property type="match status" value="1"/>
</dbReference>
<comment type="caution">
    <text evidence="4">The sequence shown here is derived from an EMBL/GenBank/DDBJ whole genome shotgun (WGS) entry which is preliminary data.</text>
</comment>
<evidence type="ECO:0000256" key="3">
    <source>
        <dbReference type="SAM" id="MobiDB-lite"/>
    </source>
</evidence>
<gene>
    <name evidence="4" type="ORF">HNY73_018305</name>
</gene>
<dbReference type="InterPro" id="IPR012459">
    <property type="entry name" value="Rrp15"/>
</dbReference>
<sequence>MGKRKLSRNIDEVGRNNIVSKNNESDQNEDENEEMTENDMDIFAEGISESDIDSADGNVADESSEGENESVDADECSNSENNLIIGNEGWADAMAKVLHTTTKGSKFILSKAKKDRDIKAKDNKQLELVDETGQVIKKEMPEKSKSFSEKRKEMLEKQKLKAEWEAMCRVKPDVRNKDRERELIKIATRGVVHLFNTVEKHQKTVKNSKKNKQKDKKLSVVKGNFMDILKECAKKDKDVQEDPAAKKAKQEATWSILKDDFMMGAEMKDWDKDDENT</sequence>
<reference evidence="4" key="1">
    <citation type="journal article" date="2020" name="bioRxiv">
        <title>Chromosome-level reference genome of the European wasp spider Argiope bruennichi: a resource for studies on range expansion and evolutionary adaptation.</title>
        <authorList>
            <person name="Sheffer M.M."/>
            <person name="Hoppe A."/>
            <person name="Krehenwinkel H."/>
            <person name="Uhl G."/>
            <person name="Kuss A.W."/>
            <person name="Jensen L."/>
            <person name="Jensen C."/>
            <person name="Gillespie R.G."/>
            <person name="Hoff K.J."/>
            <person name="Prost S."/>
        </authorList>
    </citation>
    <scope>NUCLEOTIDE SEQUENCE</scope>
</reference>
<dbReference type="AlphaFoldDB" id="A0A8T0EDL6"/>
<dbReference type="Proteomes" id="UP000807504">
    <property type="component" value="Unassembled WGS sequence"/>
</dbReference>
<keyword evidence="5" id="KW-1185">Reference proteome</keyword>
<reference evidence="4" key="2">
    <citation type="submission" date="2020-06" db="EMBL/GenBank/DDBJ databases">
        <authorList>
            <person name="Sheffer M."/>
        </authorList>
    </citation>
    <scope>NUCLEOTIDE SEQUENCE</scope>
</reference>